<dbReference type="PRINTS" id="PR00793">
    <property type="entry name" value="PROAMNOPTASE"/>
</dbReference>
<dbReference type="InterPro" id="IPR000073">
    <property type="entry name" value="AB_hydrolase_1"/>
</dbReference>
<evidence type="ECO:0000256" key="8">
    <source>
        <dbReference type="ARBA" id="ARBA00022670"/>
    </source>
</evidence>
<dbReference type="NCBIfam" id="TIGR01249">
    <property type="entry name" value="pro_imino_pep_1"/>
    <property type="match status" value="1"/>
</dbReference>
<dbReference type="EMBL" id="BSST01000001">
    <property type="protein sequence ID" value="GLX78086.1"/>
    <property type="molecule type" value="Genomic_DNA"/>
</dbReference>
<evidence type="ECO:0000256" key="2">
    <source>
        <dbReference type="ARBA" id="ARBA00004496"/>
    </source>
</evidence>
<dbReference type="PANTHER" id="PTHR43722:SF1">
    <property type="entry name" value="PROLINE IMINOPEPTIDASE"/>
    <property type="match status" value="1"/>
</dbReference>
<name>A0ABQ6GQC1_9GAMM</name>
<dbReference type="Pfam" id="PF00561">
    <property type="entry name" value="Abhydrolase_1"/>
    <property type="match status" value="1"/>
</dbReference>
<dbReference type="SUPFAM" id="SSF53474">
    <property type="entry name" value="alpha/beta-Hydrolases"/>
    <property type="match status" value="1"/>
</dbReference>
<evidence type="ECO:0000256" key="9">
    <source>
        <dbReference type="ARBA" id="ARBA00022801"/>
    </source>
</evidence>
<keyword evidence="15" id="KW-1185">Reference proteome</keyword>
<dbReference type="PANTHER" id="PTHR43722">
    <property type="entry name" value="PROLINE IMINOPEPTIDASE"/>
    <property type="match status" value="1"/>
</dbReference>
<evidence type="ECO:0000313" key="15">
    <source>
        <dbReference type="Proteomes" id="UP001157186"/>
    </source>
</evidence>
<keyword evidence="7 11" id="KW-0963">Cytoplasm</keyword>
<evidence type="ECO:0000313" key="14">
    <source>
        <dbReference type="EMBL" id="GLX78086.1"/>
    </source>
</evidence>
<evidence type="ECO:0000256" key="11">
    <source>
        <dbReference type="PIRNR" id="PIRNR006431"/>
    </source>
</evidence>
<reference evidence="14 15" key="1">
    <citation type="submission" date="2023-03" db="EMBL/GenBank/DDBJ databases">
        <title>Draft genome sequence of Thalassotalea insulae KCTC 62186T.</title>
        <authorList>
            <person name="Sawabe T."/>
        </authorList>
    </citation>
    <scope>NUCLEOTIDE SEQUENCE [LARGE SCALE GENOMIC DNA]</scope>
    <source>
        <strain evidence="14 15">KCTC 62186</strain>
    </source>
</reference>
<comment type="subcellular location">
    <subcellularLocation>
        <location evidence="2 11">Cytoplasm</location>
    </subcellularLocation>
</comment>
<accession>A0ABQ6GQC1</accession>
<keyword evidence="9 11" id="KW-0378">Hydrolase</keyword>
<evidence type="ECO:0000256" key="7">
    <source>
        <dbReference type="ARBA" id="ARBA00022490"/>
    </source>
</evidence>
<evidence type="ECO:0000256" key="10">
    <source>
        <dbReference type="ARBA" id="ARBA00029605"/>
    </source>
</evidence>
<dbReference type="InterPro" id="IPR002410">
    <property type="entry name" value="Peptidase_S33"/>
</dbReference>
<dbReference type="Proteomes" id="UP001157186">
    <property type="component" value="Unassembled WGS sequence"/>
</dbReference>
<comment type="similarity">
    <text evidence="3 11 12">Belongs to the peptidase S33 family.</text>
</comment>
<evidence type="ECO:0000256" key="6">
    <source>
        <dbReference type="ARBA" id="ARBA00022438"/>
    </source>
</evidence>
<dbReference type="InterPro" id="IPR005944">
    <property type="entry name" value="Pro_iminopeptidase"/>
</dbReference>
<comment type="caution">
    <text evidence="14">The sequence shown here is derived from an EMBL/GenBank/DDBJ whole genome shotgun (WGS) entry which is preliminary data.</text>
</comment>
<evidence type="ECO:0000259" key="13">
    <source>
        <dbReference type="Pfam" id="PF00561"/>
    </source>
</evidence>
<protein>
    <recommendedName>
        <fullName evidence="5 11">Proline iminopeptidase</fullName>
        <shortName evidence="11">PIP</shortName>
        <ecNumber evidence="4 11">3.4.11.5</ecNumber>
    </recommendedName>
    <alternativeName>
        <fullName evidence="10 11">Prolyl aminopeptidase</fullName>
    </alternativeName>
</protein>
<feature type="domain" description="AB hydrolase-1" evidence="13">
    <location>
        <begin position="37"/>
        <end position="299"/>
    </location>
</feature>
<comment type="catalytic activity">
    <reaction evidence="1 11 12">
        <text>Release of N-terminal proline from a peptide.</text>
        <dbReference type="EC" id="3.4.11.5"/>
    </reaction>
</comment>
<dbReference type="RefSeq" id="WP_284243978.1">
    <property type="nucleotide sequence ID" value="NZ_BSST01000001.1"/>
</dbReference>
<keyword evidence="8 11" id="KW-0645">Protease</keyword>
<organism evidence="14 15">
    <name type="scientific">Thalassotalea insulae</name>
    <dbReference type="NCBI Taxonomy" id="2056778"/>
    <lineage>
        <taxon>Bacteria</taxon>
        <taxon>Pseudomonadati</taxon>
        <taxon>Pseudomonadota</taxon>
        <taxon>Gammaproteobacteria</taxon>
        <taxon>Alteromonadales</taxon>
        <taxon>Colwelliaceae</taxon>
        <taxon>Thalassotalea</taxon>
    </lineage>
</organism>
<proteinExistence type="inferred from homology"/>
<evidence type="ECO:0000256" key="4">
    <source>
        <dbReference type="ARBA" id="ARBA00012568"/>
    </source>
</evidence>
<dbReference type="EC" id="3.4.11.5" evidence="4 11"/>
<dbReference type="InterPro" id="IPR029058">
    <property type="entry name" value="AB_hydrolase_fold"/>
</dbReference>
<evidence type="ECO:0000256" key="3">
    <source>
        <dbReference type="ARBA" id="ARBA00010088"/>
    </source>
</evidence>
<dbReference type="Gene3D" id="3.40.50.1820">
    <property type="entry name" value="alpha/beta hydrolase"/>
    <property type="match status" value="1"/>
</dbReference>
<evidence type="ECO:0000256" key="1">
    <source>
        <dbReference type="ARBA" id="ARBA00001585"/>
    </source>
</evidence>
<evidence type="ECO:0000256" key="12">
    <source>
        <dbReference type="RuleBase" id="RU003421"/>
    </source>
</evidence>
<gene>
    <name evidence="14" type="primary">pip</name>
    <name evidence="14" type="ORF">tinsulaeT_14260</name>
</gene>
<sequence>MSRNLFPKISTYKEQWLEVDNIHSLYIEQSGNPDGIPVLYLHGGPGGGSSENHRRYFDPDKYRIIIFDQRGCGKSTPSPSIKQNTTEELIKDIEAIRSHLKIDKWLIAGGSWGTTLAMLYGIAFPQTVLGFILRGVFLATQTEYDWLYKADGAAKFFPEYYQEFLMPLAEKDKQEPLAGYQKIFACDNEVAKIAASKAWYLWELRLSTIEHQHIGSAQIEDPHQAHCMAQLSHYYFYHQSFIAEDFIINHIDNIKDIPAIIIHGRYDMVCQLNNAYRLTNAWQNASLQILPQAGHSGFERQTIDALCKATEVMANFLRENKK</sequence>
<keyword evidence="6 11" id="KW-0031">Aminopeptidase</keyword>
<dbReference type="PIRSF" id="PIRSF006431">
    <property type="entry name" value="Pept_S33"/>
    <property type="match status" value="1"/>
</dbReference>
<evidence type="ECO:0000256" key="5">
    <source>
        <dbReference type="ARBA" id="ARBA00021843"/>
    </source>
</evidence>